<evidence type="ECO:0000256" key="1">
    <source>
        <dbReference type="SAM" id="MobiDB-lite"/>
    </source>
</evidence>
<dbReference type="VEuPathDB" id="MicrosporidiaDB:CWI36_0301p0030"/>
<proteinExistence type="predicted"/>
<dbReference type="EMBL" id="PIXR01000604">
    <property type="protein sequence ID" value="TBU05874.1"/>
    <property type="molecule type" value="Genomic_DNA"/>
</dbReference>
<comment type="caution">
    <text evidence="3">The sequence shown here is derived from an EMBL/GenBank/DDBJ whole genome shotgun (WGS) entry which is preliminary data.</text>
</comment>
<feature type="compositionally biased region" description="Basic and acidic residues" evidence="1">
    <location>
        <begin position="14"/>
        <end position="27"/>
    </location>
</feature>
<dbReference type="VEuPathDB" id="MicrosporidiaDB:CWI39_0604p0010"/>
<feature type="region of interest" description="Disordered" evidence="1">
    <location>
        <begin position="1"/>
        <end position="27"/>
    </location>
</feature>
<dbReference type="InterPro" id="IPR025476">
    <property type="entry name" value="Helitron_helicase-like"/>
</dbReference>
<gene>
    <name evidence="3" type="ORF">CWI39_0604p0010</name>
</gene>
<protein>
    <recommendedName>
        <fullName evidence="2">Helitron helicase-like domain-containing protein</fullName>
    </recommendedName>
</protein>
<dbReference type="AlphaFoldDB" id="A0A4Q9LDE3"/>
<reference evidence="3 4" key="1">
    <citation type="submission" date="2017-12" db="EMBL/GenBank/DDBJ databases">
        <authorList>
            <person name="Pombert J.-F."/>
            <person name="Haag K.L."/>
            <person name="Ebert D."/>
        </authorList>
    </citation>
    <scope>NUCLEOTIDE SEQUENCE [LARGE SCALE GENOMIC DNA]</scope>
    <source>
        <strain evidence="3">IL-BN-2</strain>
    </source>
</reference>
<dbReference type="Proteomes" id="UP000293045">
    <property type="component" value="Unassembled WGS sequence"/>
</dbReference>
<organism evidence="3 4">
    <name type="scientific">Hamiltosporidium magnivora</name>
    <dbReference type="NCBI Taxonomy" id="148818"/>
    <lineage>
        <taxon>Eukaryota</taxon>
        <taxon>Fungi</taxon>
        <taxon>Fungi incertae sedis</taxon>
        <taxon>Microsporidia</taxon>
        <taxon>Dubosqiidae</taxon>
        <taxon>Hamiltosporidium</taxon>
    </lineage>
</organism>
<feature type="domain" description="Helitron helicase-like" evidence="2">
    <location>
        <begin position="134"/>
        <end position="186"/>
    </location>
</feature>
<sequence>MRLITQRENISEEETLRENKSEEERNAEVLRMRALRENESEEERNAERLRMRALRENKSEEERKAEKADSKRYNDYRCNEVAIVFASRDVETPVDRYILGHLRLEDTVIPKTRRIDYRHINLNALSYPPLFSYREQTYAEISDAMAMVRKCGKLDLFISMTCNPKYATIFENPDANEKHENRPDLPDRSLDKNISELPNAHILITLKGYNKPRDAALIDKMNSAEIPNKYTHPELFSIITKNMIYEACGFTSYSHYMVENICSKLLPKIKSIHGLKSDGYPLYRRRKKDLVKIGKNHVDNSCNLTHDYGELRVMLLKNFVIAYIGSHLFRIFEDRNGKTYKNFFKAAIAKELTTDENFGNETLNDALTMKIQKNIRDLFAYICLFNDVAYISKLWTNHKDNLIEECRRFYEHAVGEFCELCVSYVLNDTNMILNTHGKRCRDFGLEYLPTNLLLLCATFDEQEIFNYEETLNEEQRNALEHIIIPEITKKVFLFRRTRTAKFGNRQLMNTEGLEETAIEILFYMISKDIVKDIFGEVLTIRTYDLLAFAMTINKSQSQTLDKVCCFFTNTCFGDGQFYVAFYSVICSSDVKVYIKDTAEQDKILPGSDKIFTKNEDINQFLTTEYI</sequence>
<accession>A0A4Q9LDE3</accession>
<dbReference type="Pfam" id="PF14214">
    <property type="entry name" value="Helitron_like_N"/>
    <property type="match status" value="1"/>
</dbReference>
<name>A0A4Q9LDE3_9MICR</name>
<evidence type="ECO:0000313" key="3">
    <source>
        <dbReference type="EMBL" id="TBU05874.1"/>
    </source>
</evidence>
<evidence type="ECO:0000259" key="2">
    <source>
        <dbReference type="Pfam" id="PF14214"/>
    </source>
</evidence>
<evidence type="ECO:0000313" key="4">
    <source>
        <dbReference type="Proteomes" id="UP000293045"/>
    </source>
</evidence>